<dbReference type="Pfam" id="PF08246">
    <property type="entry name" value="Inhibitor_I29"/>
    <property type="match status" value="1"/>
</dbReference>
<reference evidence="2" key="1">
    <citation type="submission" date="2022-04" db="EMBL/GenBank/DDBJ databases">
        <title>A functionally conserved STORR gene fusion in Papaver species that diverged 16.8 million years ago.</title>
        <authorList>
            <person name="Catania T."/>
        </authorList>
    </citation>
    <scope>NUCLEOTIDE SEQUENCE</scope>
    <source>
        <strain evidence="2">S-188037</strain>
    </source>
</reference>
<feature type="domain" description="Cathepsin propeptide inhibitor" evidence="1">
    <location>
        <begin position="67"/>
        <end position="125"/>
    </location>
</feature>
<accession>A0AAD4RX32</accession>
<dbReference type="Proteomes" id="UP001202328">
    <property type="component" value="Unassembled WGS sequence"/>
</dbReference>
<dbReference type="AlphaFoldDB" id="A0AAD4RX32"/>
<proteinExistence type="predicted"/>
<dbReference type="SMART" id="SM00848">
    <property type="entry name" value="Inhibitor_I29"/>
    <property type="match status" value="1"/>
</dbReference>
<name>A0AAD4RX32_9MAGN</name>
<gene>
    <name evidence="2" type="ORF">MKW98_005402</name>
</gene>
<dbReference type="InterPro" id="IPR038765">
    <property type="entry name" value="Papain-like_cys_pep_sf"/>
</dbReference>
<organism evidence="2 3">
    <name type="scientific">Papaver atlanticum</name>
    <dbReference type="NCBI Taxonomy" id="357466"/>
    <lineage>
        <taxon>Eukaryota</taxon>
        <taxon>Viridiplantae</taxon>
        <taxon>Streptophyta</taxon>
        <taxon>Embryophyta</taxon>
        <taxon>Tracheophyta</taxon>
        <taxon>Spermatophyta</taxon>
        <taxon>Magnoliopsida</taxon>
        <taxon>Ranunculales</taxon>
        <taxon>Papaveraceae</taxon>
        <taxon>Papaveroideae</taxon>
        <taxon>Papaver</taxon>
    </lineage>
</organism>
<evidence type="ECO:0000313" key="2">
    <source>
        <dbReference type="EMBL" id="KAI3837069.1"/>
    </source>
</evidence>
<dbReference type="SUPFAM" id="SSF54001">
    <property type="entry name" value="Cysteine proteinases"/>
    <property type="match status" value="1"/>
</dbReference>
<comment type="caution">
    <text evidence="2">The sequence shown here is derived from an EMBL/GenBank/DDBJ whole genome shotgun (WGS) entry which is preliminary data.</text>
</comment>
<evidence type="ECO:0000259" key="1">
    <source>
        <dbReference type="SMART" id="SM00848"/>
    </source>
</evidence>
<sequence>MQLPATATGATAWTAIPLISQRSGSMARLFSSKPPRTVVTLERKEYDKVFEVTDDIVSSEAKLHAFFLKWLSHNEGHFDIEDKVAFKARFEIFKEHARSVNAWNKGGHSYTCGINPYSDLTSGEFASGQIDPKKSGFHRTRGRSLRRKVNQVTIGGVKFIY</sequence>
<dbReference type="EMBL" id="JAJJMB010017633">
    <property type="protein sequence ID" value="KAI3837069.1"/>
    <property type="molecule type" value="Genomic_DNA"/>
</dbReference>
<evidence type="ECO:0000313" key="3">
    <source>
        <dbReference type="Proteomes" id="UP001202328"/>
    </source>
</evidence>
<protein>
    <recommendedName>
        <fullName evidence="1">Cathepsin propeptide inhibitor domain-containing protein</fullName>
    </recommendedName>
</protein>
<dbReference type="InterPro" id="IPR013201">
    <property type="entry name" value="Prot_inhib_I29"/>
</dbReference>
<keyword evidence="3" id="KW-1185">Reference proteome</keyword>
<dbReference type="Gene3D" id="1.10.287.2250">
    <property type="match status" value="1"/>
</dbReference>